<dbReference type="PANTHER" id="PTHR10953">
    <property type="entry name" value="UBIQUITIN-ACTIVATING ENZYME E1"/>
    <property type="match status" value="1"/>
</dbReference>
<sequence length="333" mass="37875">MIDRYNRQVRYAPFGEAGQQQLMQTHVMVMGAGALGSHIAELLVRMGIGQLTIIDMDIVERSNLHRQALYDEDDAEQLRPKVTALTEKLQRINEEVTVTPLYQELTPTNIEALLTEHQPDIVLDGMDHFEIRYLINEACHKHHIPWIYGAAVGSKGTVYAIDFTGPCLKCVLGTMPETGESCAINGVIPPAIYQVASTEVSELMRFVSGHGFSKKLIMLDAFQLRYQTMNIDVLKQADCPVCEQGNYELLNQPQQQHLQKLCGRTFLCRFDSTVFDYADYFPGKITKQNDYVKLMRYDDYQLTLFRDGRMNIYGTDDANEAKALYHTFSKALK</sequence>
<dbReference type="Pfam" id="PF00899">
    <property type="entry name" value="ThiF"/>
    <property type="match status" value="1"/>
</dbReference>
<protein>
    <submittedName>
        <fullName evidence="3">Thiamine/molybdopterin biosynthesis protein</fullName>
    </submittedName>
</protein>
<dbReference type="GO" id="GO:0008641">
    <property type="term" value="F:ubiquitin-like modifier activating enzyme activity"/>
    <property type="evidence" value="ECO:0007669"/>
    <property type="project" value="InterPro"/>
</dbReference>
<dbReference type="Proteomes" id="UP000242470">
    <property type="component" value="Unassembled WGS sequence"/>
</dbReference>
<accession>A0AAP8PN77</accession>
<dbReference type="CDD" id="cd00757">
    <property type="entry name" value="ThiF_MoeB_HesA_family"/>
    <property type="match status" value="1"/>
</dbReference>
<comment type="similarity">
    <text evidence="1">Belongs to the HesA/MoeB/ThiF family.</text>
</comment>
<evidence type="ECO:0000313" key="4">
    <source>
        <dbReference type="Proteomes" id="UP000242470"/>
    </source>
</evidence>
<proteinExistence type="inferred from homology"/>
<dbReference type="InterPro" id="IPR035985">
    <property type="entry name" value="Ubiquitin-activating_enz"/>
</dbReference>
<dbReference type="AlphaFoldDB" id="A0AAP8PN77"/>
<feature type="domain" description="THIF-type NAD/FAD binding fold" evidence="2">
    <location>
        <begin position="5"/>
        <end position="241"/>
    </location>
</feature>
<gene>
    <name evidence="3" type="ORF">CD158_08585</name>
</gene>
<dbReference type="InterPro" id="IPR045886">
    <property type="entry name" value="ThiF/MoeB/HesA"/>
</dbReference>
<dbReference type="GO" id="GO:0004792">
    <property type="term" value="F:thiosulfate-cyanide sulfurtransferase activity"/>
    <property type="evidence" value="ECO:0007669"/>
    <property type="project" value="TreeGrafter"/>
</dbReference>
<dbReference type="SUPFAM" id="SSF69572">
    <property type="entry name" value="Activating enzymes of the ubiquitin-like proteins"/>
    <property type="match status" value="1"/>
</dbReference>
<name>A0AAP8PN77_9STAP</name>
<evidence type="ECO:0000313" key="3">
    <source>
        <dbReference type="EMBL" id="PNZ66378.1"/>
    </source>
</evidence>
<evidence type="ECO:0000256" key="1">
    <source>
        <dbReference type="ARBA" id="ARBA00009919"/>
    </source>
</evidence>
<dbReference type="FunFam" id="3.40.50.720:FF:000080">
    <property type="entry name" value="Thiazole biosynthesis adenylyltransferase ThiF"/>
    <property type="match status" value="1"/>
</dbReference>
<reference evidence="3 4" key="1">
    <citation type="submission" date="2017-08" db="EMBL/GenBank/DDBJ databases">
        <title>Draft genome sequences of 64 type strains of genus Staph aureus.</title>
        <authorList>
            <person name="Cole K."/>
            <person name="Golubchik T."/>
            <person name="Russell J."/>
            <person name="Foster D."/>
            <person name="Llewelyn M."/>
            <person name="Wilson D."/>
            <person name="Crook D."/>
            <person name="Paul J."/>
        </authorList>
    </citation>
    <scope>NUCLEOTIDE SEQUENCE [LARGE SCALE GENOMIC DNA]</scope>
    <source>
        <strain evidence="3 4">NCTC 12101</strain>
    </source>
</reference>
<dbReference type="GO" id="GO:0016779">
    <property type="term" value="F:nucleotidyltransferase activity"/>
    <property type="evidence" value="ECO:0007669"/>
    <property type="project" value="TreeGrafter"/>
</dbReference>
<dbReference type="InterPro" id="IPR000594">
    <property type="entry name" value="ThiF_NAD_FAD-bd"/>
</dbReference>
<dbReference type="GO" id="GO:0008146">
    <property type="term" value="F:sulfotransferase activity"/>
    <property type="evidence" value="ECO:0007669"/>
    <property type="project" value="TreeGrafter"/>
</dbReference>
<organism evidence="3 4">
    <name type="scientific">Staphylococcus auricularis</name>
    <dbReference type="NCBI Taxonomy" id="29379"/>
    <lineage>
        <taxon>Bacteria</taxon>
        <taxon>Bacillati</taxon>
        <taxon>Bacillota</taxon>
        <taxon>Bacilli</taxon>
        <taxon>Bacillales</taxon>
        <taxon>Staphylococcaceae</taxon>
        <taxon>Staphylococcus</taxon>
    </lineage>
</organism>
<comment type="caution">
    <text evidence="3">The sequence shown here is derived from an EMBL/GenBank/DDBJ whole genome shotgun (WGS) entry which is preliminary data.</text>
</comment>
<dbReference type="Gene3D" id="3.40.50.720">
    <property type="entry name" value="NAD(P)-binding Rossmann-like Domain"/>
    <property type="match status" value="1"/>
</dbReference>
<dbReference type="GO" id="GO:0005829">
    <property type="term" value="C:cytosol"/>
    <property type="evidence" value="ECO:0007669"/>
    <property type="project" value="TreeGrafter"/>
</dbReference>
<evidence type="ECO:0000259" key="2">
    <source>
        <dbReference type="Pfam" id="PF00899"/>
    </source>
</evidence>
<dbReference type="PANTHER" id="PTHR10953:SF102">
    <property type="entry name" value="ADENYLYLTRANSFERASE AND SULFURTRANSFERASE MOCS3"/>
    <property type="match status" value="1"/>
</dbReference>
<dbReference type="EMBL" id="PPQW01000065">
    <property type="protein sequence ID" value="PNZ66378.1"/>
    <property type="molecule type" value="Genomic_DNA"/>
</dbReference>